<sequence>MRPGSLPAPPDEEPKLTFCRNSTSASIKPIQPVRRNSKRACSSAATIHQHRHRATNATGMDGRNKRVQKACEKCRMRKSKCDTGFPCRQCKDRGLICKGGIPKKSKYKHLPKGYAKVLENTQSALVMTIRKLYFKVRNNQSWDLGEPELDHYGQPVIHSIVQKLGCIHPNNEIDLSEYLLFPEDEAGMDESAQQLKDQQIQHKPRKEPMEDENSSMWNLTERASPSKLYHSNVEHDYQKAAFSNINTKALSLQNFISCVGFNFPSLPPEVDSSTLLQFPTMSRFAAWPIAKPQPTDRNLTFFQQQNDMMAIMNVLNQGHVEFEVDTIKPHILLHTNPEVILGWTIPCYLLAMPAN</sequence>
<dbReference type="SUPFAM" id="SSF57701">
    <property type="entry name" value="Zn2/Cys6 DNA-binding domain"/>
    <property type="match status" value="1"/>
</dbReference>
<organism evidence="3">
    <name type="scientific">Fusarium oxysporum f. sp. pisi HDV247</name>
    <dbReference type="NCBI Taxonomy" id="1080344"/>
    <lineage>
        <taxon>Eukaryota</taxon>
        <taxon>Fungi</taxon>
        <taxon>Dikarya</taxon>
        <taxon>Ascomycota</taxon>
        <taxon>Pezizomycotina</taxon>
        <taxon>Sordariomycetes</taxon>
        <taxon>Hypocreomycetidae</taxon>
        <taxon>Hypocreales</taxon>
        <taxon>Nectriaceae</taxon>
        <taxon>Fusarium</taxon>
        <taxon>Fusarium oxysporum species complex</taxon>
    </lineage>
</organism>
<dbReference type="SMART" id="SM00066">
    <property type="entry name" value="GAL4"/>
    <property type="match status" value="1"/>
</dbReference>
<evidence type="ECO:0000256" key="1">
    <source>
        <dbReference type="ARBA" id="ARBA00023242"/>
    </source>
</evidence>
<reference evidence="3" key="1">
    <citation type="submission" date="2011-10" db="EMBL/GenBank/DDBJ databases">
        <title>The Genome Sequence of Fusarium oxysporum HDV247.</title>
        <authorList>
            <consortium name="The Broad Institute Genome Sequencing Platform"/>
            <person name="Ma L.-J."/>
            <person name="Gale L.R."/>
            <person name="Schwartz D.C."/>
            <person name="Zhou S."/>
            <person name="Corby-Kistler H."/>
            <person name="Young S.K."/>
            <person name="Zeng Q."/>
            <person name="Gargeya S."/>
            <person name="Fitzgerald M."/>
            <person name="Haas B."/>
            <person name="Abouelleil A."/>
            <person name="Alvarado L."/>
            <person name="Arachchi H.M."/>
            <person name="Berlin A."/>
            <person name="Brown A."/>
            <person name="Chapman S.B."/>
            <person name="Chen Z."/>
            <person name="Dunbar C."/>
            <person name="Freedman E."/>
            <person name="Gearin G."/>
            <person name="Goldberg J."/>
            <person name="Griggs A."/>
            <person name="Gujja S."/>
            <person name="Heiman D."/>
            <person name="Howarth C."/>
            <person name="Larson L."/>
            <person name="Lui A."/>
            <person name="MacDonald P.J.P."/>
            <person name="Montmayeur A."/>
            <person name="Murphy C."/>
            <person name="Neiman D."/>
            <person name="Pearson M."/>
            <person name="Priest M."/>
            <person name="Roberts A."/>
            <person name="Saif S."/>
            <person name="Shea T."/>
            <person name="Shenoy N."/>
            <person name="Sisk P."/>
            <person name="Stolte C."/>
            <person name="Sykes S."/>
            <person name="Wortman J."/>
            <person name="Nusbaum C."/>
            <person name="Birren B."/>
        </authorList>
    </citation>
    <scope>NUCLEOTIDE SEQUENCE [LARGE SCALE GENOMIC DNA]</scope>
    <source>
        <strain evidence="3">HDV247</strain>
    </source>
</reference>
<dbReference type="HOGENOM" id="CLU_041953_0_0_1"/>
<dbReference type="Gene3D" id="4.10.240.10">
    <property type="entry name" value="Zn(2)-C6 fungal-type DNA-binding domain"/>
    <property type="match status" value="1"/>
</dbReference>
<evidence type="ECO:0000313" key="3">
    <source>
        <dbReference type="EMBL" id="EXA30409.1"/>
    </source>
</evidence>
<keyword evidence="1" id="KW-0539">Nucleus</keyword>
<dbReference type="EMBL" id="JH651053">
    <property type="protein sequence ID" value="EXA30409.1"/>
    <property type="molecule type" value="Genomic_DNA"/>
</dbReference>
<accession>W9NCL4</accession>
<dbReference type="Proteomes" id="UP000030751">
    <property type="component" value="Unassembled WGS sequence"/>
</dbReference>
<dbReference type="PANTHER" id="PTHR47655">
    <property type="entry name" value="QUINIC ACID UTILIZATION ACTIVATOR"/>
    <property type="match status" value="1"/>
</dbReference>
<name>W9NCL4_FUSOX</name>
<feature type="domain" description="Zn(2)-C6 fungal-type" evidence="2">
    <location>
        <begin position="70"/>
        <end position="97"/>
    </location>
</feature>
<dbReference type="Pfam" id="PF00172">
    <property type="entry name" value="Zn_clus"/>
    <property type="match status" value="1"/>
</dbReference>
<dbReference type="PANTHER" id="PTHR47655:SF3">
    <property type="entry name" value="ZN(II)2CYS6 TRANSCRIPTION FACTOR (EUROFUNG)"/>
    <property type="match status" value="1"/>
</dbReference>
<dbReference type="PROSITE" id="PS00463">
    <property type="entry name" value="ZN2_CY6_FUNGAL_1"/>
    <property type="match status" value="1"/>
</dbReference>
<dbReference type="InterPro" id="IPR001138">
    <property type="entry name" value="Zn2Cys6_DnaBD"/>
</dbReference>
<dbReference type="InterPro" id="IPR036864">
    <property type="entry name" value="Zn2-C6_fun-type_DNA-bd_sf"/>
</dbReference>
<dbReference type="AlphaFoldDB" id="W9NCL4"/>
<dbReference type="PROSITE" id="PS50048">
    <property type="entry name" value="ZN2_CY6_FUNGAL_2"/>
    <property type="match status" value="1"/>
</dbReference>
<dbReference type="InterPro" id="IPR052783">
    <property type="entry name" value="Metabolic/Drug-Res_Regulator"/>
</dbReference>
<proteinExistence type="predicted"/>
<gene>
    <name evidence="3" type="ORF">FOVG_18210</name>
</gene>
<dbReference type="OrthoDB" id="4151048at2759"/>
<protein>
    <recommendedName>
        <fullName evidence="2">Zn(2)-C6 fungal-type domain-containing protein</fullName>
    </recommendedName>
</protein>
<evidence type="ECO:0000259" key="2">
    <source>
        <dbReference type="PROSITE" id="PS50048"/>
    </source>
</evidence>
<dbReference type="CDD" id="cd00067">
    <property type="entry name" value="GAL4"/>
    <property type="match status" value="1"/>
</dbReference>
<dbReference type="GO" id="GO:0008270">
    <property type="term" value="F:zinc ion binding"/>
    <property type="evidence" value="ECO:0007669"/>
    <property type="project" value="InterPro"/>
</dbReference>
<dbReference type="GO" id="GO:0000981">
    <property type="term" value="F:DNA-binding transcription factor activity, RNA polymerase II-specific"/>
    <property type="evidence" value="ECO:0007669"/>
    <property type="project" value="InterPro"/>
</dbReference>
<reference evidence="3" key="2">
    <citation type="submission" date="2012-05" db="EMBL/GenBank/DDBJ databases">
        <title>Annotation of the Genome Sequence of Fusarium oxysporum HDV247.</title>
        <authorList>
            <consortium name="The Broad Institute Genomics Platform"/>
            <person name="Ma L.-J."/>
            <person name="Corby-Kistler H."/>
            <person name="Broz K."/>
            <person name="Gale L.R."/>
            <person name="Jonkers W."/>
            <person name="O'Donnell K."/>
            <person name="Ploetz R."/>
            <person name="Steinberg C."/>
            <person name="Schwartz D.C."/>
            <person name="VanEtten H."/>
            <person name="Zhou S."/>
            <person name="Young S.K."/>
            <person name="Zeng Q."/>
            <person name="Gargeya S."/>
            <person name="Fitzgerald M."/>
            <person name="Abouelleil A."/>
            <person name="Alvarado L."/>
            <person name="Chapman S.B."/>
            <person name="Gainer-Dewar J."/>
            <person name="Goldberg J."/>
            <person name="Griggs A."/>
            <person name="Gujja S."/>
            <person name="Hansen M."/>
            <person name="Howarth C."/>
            <person name="Imamovic A."/>
            <person name="Ireland A."/>
            <person name="Larimer J."/>
            <person name="McCowan C."/>
            <person name="Murphy C."/>
            <person name="Pearson M."/>
            <person name="Poon T.W."/>
            <person name="Priest M."/>
            <person name="Roberts A."/>
            <person name="Saif S."/>
            <person name="Shea T."/>
            <person name="Sykes S."/>
            <person name="Wortman J."/>
            <person name="Nusbaum C."/>
            <person name="Birren B."/>
        </authorList>
    </citation>
    <scope>NUCLEOTIDE SEQUENCE</scope>
    <source>
        <strain evidence="3">HDV247</strain>
    </source>
</reference>